<name>A0A3M0DZE6_9EURY</name>
<keyword evidence="8" id="KW-1185">Reference proteome</keyword>
<evidence type="ECO:0000259" key="4">
    <source>
        <dbReference type="Pfam" id="PF13476"/>
    </source>
</evidence>
<reference evidence="6 7" key="1">
    <citation type="journal article" date="2015" name="Stand. Genomic Sci.">
        <title>Genomic Encyclopedia of Bacterial and Archaeal Type Strains, Phase III: the genomes of soil and plant-associated and newly described type strains.</title>
        <authorList>
            <person name="Whitman W.B."/>
            <person name="Woyke T."/>
            <person name="Klenk H.P."/>
            <person name="Zhou Y."/>
            <person name="Lilburn T.G."/>
            <person name="Beck B.J."/>
            <person name="De Vos P."/>
            <person name="Vandamme P."/>
            <person name="Eisen J.A."/>
            <person name="Garrity G."/>
            <person name="Hugenholtz P."/>
            <person name="Kyrpides N.C."/>
        </authorList>
    </citation>
    <scope>NUCLEOTIDE SEQUENCE [LARGE SCALE GENOMIC DNA]</scope>
    <source>
        <strain evidence="6 7">CGMCC 1.10124</strain>
    </source>
</reference>
<gene>
    <name evidence="6" type="ORF">ATH50_0126</name>
    <name evidence="5" type="ORF">DU502_08110</name>
</gene>
<dbReference type="EMBL" id="CP034145">
    <property type="protein sequence ID" value="AZH25346.1"/>
    <property type="molecule type" value="Genomic_DNA"/>
</dbReference>
<evidence type="ECO:0000256" key="2">
    <source>
        <dbReference type="ARBA" id="ARBA00049666"/>
    </source>
</evidence>
<feature type="coiled-coil region" evidence="3">
    <location>
        <begin position="335"/>
        <end position="502"/>
    </location>
</feature>
<dbReference type="Gene3D" id="3.40.50.300">
    <property type="entry name" value="P-loop containing nucleotide triphosphate hydrolases"/>
    <property type="match status" value="2"/>
</dbReference>
<comment type="similarity">
    <text evidence="2">Belongs to the Sph1/Sph2 family.</text>
</comment>
<evidence type="ECO:0000313" key="7">
    <source>
        <dbReference type="Proteomes" id="UP000277326"/>
    </source>
</evidence>
<keyword evidence="1 3" id="KW-0175">Coiled coil</keyword>
<dbReference type="RefSeq" id="WP_121918885.1">
    <property type="nucleotide sequence ID" value="NZ_CP034145.1"/>
</dbReference>
<dbReference type="InterPro" id="IPR038729">
    <property type="entry name" value="Rad50/SbcC_AAA"/>
</dbReference>
<dbReference type="PANTHER" id="PTHR32114:SF2">
    <property type="entry name" value="ABC TRANSPORTER ABCH.3"/>
    <property type="match status" value="1"/>
</dbReference>
<feature type="domain" description="Rad50/SbcC-type AAA" evidence="4">
    <location>
        <begin position="12"/>
        <end position="227"/>
    </location>
</feature>
<dbReference type="AlphaFoldDB" id="A0A3M0DZE6"/>
<dbReference type="EMBL" id="REFS01000001">
    <property type="protein sequence ID" value="RMB25043.1"/>
    <property type="molecule type" value="Genomic_DNA"/>
</dbReference>
<proteinExistence type="inferred from homology"/>
<evidence type="ECO:0000313" key="6">
    <source>
        <dbReference type="EMBL" id="RMB25043.1"/>
    </source>
</evidence>
<dbReference type="Proteomes" id="UP000277326">
    <property type="component" value="Unassembled WGS sequence"/>
</dbReference>
<evidence type="ECO:0000256" key="3">
    <source>
        <dbReference type="SAM" id="Coils"/>
    </source>
</evidence>
<protein>
    <submittedName>
        <fullName evidence="6">AAA domain-containing protein</fullName>
    </submittedName>
    <submittedName>
        <fullName evidence="5">Chromosome segregation protein SMC</fullName>
    </submittedName>
</protein>
<dbReference type="PANTHER" id="PTHR32114">
    <property type="entry name" value="ABC TRANSPORTER ABCH.3"/>
    <property type="match status" value="1"/>
</dbReference>
<dbReference type="InterPro" id="IPR027417">
    <property type="entry name" value="P-loop_NTPase"/>
</dbReference>
<dbReference type="Pfam" id="PF13476">
    <property type="entry name" value="AAA_23"/>
    <property type="match status" value="1"/>
</dbReference>
<organism evidence="6 7">
    <name type="scientific">Haloplanus aerogenes</name>
    <dbReference type="NCBI Taxonomy" id="660522"/>
    <lineage>
        <taxon>Archaea</taxon>
        <taxon>Methanobacteriati</taxon>
        <taxon>Methanobacteriota</taxon>
        <taxon>Stenosarchaea group</taxon>
        <taxon>Halobacteria</taxon>
        <taxon>Halobacteriales</taxon>
        <taxon>Haloferacaceae</taxon>
        <taxon>Haloplanus</taxon>
    </lineage>
</organism>
<sequence length="646" mass="74453">MAEKRVAESTVRVTAENVGGIDETRVEFTPGVTILSGRNATNRTSLLLAIMAALGSDAQPLKADAESGRVELHVEGERFTRTLDRQGDHVVTGGDPYLDDSELADLFAFLLERNEARQAVQRGDDLRELIMRPVDTEEIQRRIDRAVEEKGEIERELDDLDALAEEKTRLVQKRSRLDADIEEKREEREETVAEIEATDADIEEKREEKAELEERLSDLQSVRSKLEDVRYSLETQRESLASLREERDEIDAELDGGTETAASEIEEIRQRIERLRGRKETLDANVNELQSILQFNEEMLDEDGSDLLESPTDDESVTDRLRGDGRTVTCWTCGSDVQARQIEETLDRLRDLRQEKFQERNELAAEIDDLEAERQEYERERQRQEKLERERQRVGDEIDRRERRVASLADDRDDLQDRIETLEAEVERLQDDSYGEILDLHKEANQLEFELDRLEDELAEVDTRIEEIDDRLDDRDDLEARRDELRATLEDLRTRVDHIEQGAAEAFNTHMANVLDRLEYGNIERIWLERTQTEVRDGRQKVTKSVFDLHIVRTTESGVTYEDTVDHLSESEREVTGLVFALAGYLVHDVHETVPFMLLDSLEAIDSDRIAAVVEYLESYADNLVVALLPEDAAALSDSYQRINDI</sequence>
<dbReference type="GO" id="GO:0006302">
    <property type="term" value="P:double-strand break repair"/>
    <property type="evidence" value="ECO:0007669"/>
    <property type="project" value="InterPro"/>
</dbReference>
<feature type="coiled-coil region" evidence="3">
    <location>
        <begin position="136"/>
        <end position="292"/>
    </location>
</feature>
<evidence type="ECO:0000256" key="1">
    <source>
        <dbReference type="ARBA" id="ARBA00023054"/>
    </source>
</evidence>
<evidence type="ECO:0000313" key="8">
    <source>
        <dbReference type="Proteomes" id="UP000282007"/>
    </source>
</evidence>
<reference evidence="5 8" key="2">
    <citation type="submission" date="2018-07" db="EMBL/GenBank/DDBJ databases">
        <title>Genome sequences of Haloplanus aerogenes JCM 16430T.</title>
        <authorList>
            <person name="Kim Y.B."/>
            <person name="Roh S.W."/>
        </authorList>
    </citation>
    <scope>NUCLEOTIDE SEQUENCE [LARGE SCALE GENOMIC DNA]</scope>
    <source>
        <strain evidence="5 8">JCM 16430</strain>
    </source>
</reference>
<dbReference type="GeneID" id="38471242"/>
<reference evidence="6" key="3">
    <citation type="submission" date="2018-10" db="EMBL/GenBank/DDBJ databases">
        <authorList>
            <person name="Whitman W."/>
            <person name="Huntemann M."/>
            <person name="Clum A."/>
            <person name="Pillay M."/>
            <person name="Palaniappan K."/>
            <person name="Varghese N."/>
            <person name="Mikhailova N."/>
            <person name="Stamatis D."/>
            <person name="Reddy T."/>
            <person name="Daum C."/>
            <person name="Shapiro N."/>
            <person name="Ivanova N."/>
            <person name="Kyrpides N."/>
            <person name="Woyke T."/>
        </authorList>
    </citation>
    <scope>NUCLEOTIDE SEQUENCE</scope>
    <source>
        <strain evidence="6">CGMCC 1.10124</strain>
    </source>
</reference>
<dbReference type="Proteomes" id="UP000282007">
    <property type="component" value="Chromosome"/>
</dbReference>
<evidence type="ECO:0000313" key="5">
    <source>
        <dbReference type="EMBL" id="AZH25346.1"/>
    </source>
</evidence>
<dbReference type="KEGG" id="haer:DU502_08110"/>
<dbReference type="GO" id="GO:0016887">
    <property type="term" value="F:ATP hydrolysis activity"/>
    <property type="evidence" value="ECO:0007669"/>
    <property type="project" value="InterPro"/>
</dbReference>
<dbReference type="OrthoDB" id="241568at2157"/>
<dbReference type="NCBIfam" id="NF045487">
    <property type="entry name" value="ASRP"/>
    <property type="match status" value="1"/>
</dbReference>
<dbReference type="SUPFAM" id="SSF52540">
    <property type="entry name" value="P-loop containing nucleoside triphosphate hydrolases"/>
    <property type="match status" value="1"/>
</dbReference>
<accession>A0A3M0DZE6</accession>